<accession>A0A2I1KQK5</accession>
<proteinExistence type="predicted"/>
<comment type="caution">
    <text evidence="1">The sequence shown here is derived from an EMBL/GenBank/DDBJ whole genome shotgun (WGS) entry which is preliminary data.</text>
</comment>
<organism evidence="1 2">
    <name type="scientific">Actinomyces urogenitalis</name>
    <dbReference type="NCBI Taxonomy" id="103621"/>
    <lineage>
        <taxon>Bacteria</taxon>
        <taxon>Bacillati</taxon>
        <taxon>Actinomycetota</taxon>
        <taxon>Actinomycetes</taxon>
        <taxon>Actinomycetales</taxon>
        <taxon>Actinomycetaceae</taxon>
        <taxon>Actinomyces</taxon>
    </lineage>
</organism>
<evidence type="ECO:0008006" key="3">
    <source>
        <dbReference type="Google" id="ProtNLM"/>
    </source>
</evidence>
<dbReference type="EMBL" id="PKHA01000018">
    <property type="protein sequence ID" value="PKY97915.1"/>
    <property type="molecule type" value="Genomic_DNA"/>
</dbReference>
<protein>
    <recommendedName>
        <fullName evidence="3">rRNA biogenesis protein rrp5</fullName>
    </recommendedName>
</protein>
<sequence length="135" mass="14034">MPVSDANRFIGALNRIAEGVTMLAAAIEETAWEGFEDHAGMPGARPIAAAGLAQPDLEQAAAEYEGAHRQAPEPAPEPEPVSLTQVRGVLAGLSSQGMTEQVRELIVATGVDKLSAVDPTKYGSLLAKAKELSDA</sequence>
<dbReference type="Proteomes" id="UP000234778">
    <property type="component" value="Unassembled WGS sequence"/>
</dbReference>
<evidence type="ECO:0000313" key="2">
    <source>
        <dbReference type="Proteomes" id="UP000234778"/>
    </source>
</evidence>
<reference evidence="1 2" key="1">
    <citation type="submission" date="2017-12" db="EMBL/GenBank/DDBJ databases">
        <title>Phylogenetic diversity of female urinary microbiome.</title>
        <authorList>
            <person name="Thomas-White K."/>
            <person name="Wolfe A.J."/>
        </authorList>
    </citation>
    <scope>NUCLEOTIDE SEQUENCE [LARGE SCALE GENOMIC DNA]</scope>
    <source>
        <strain evidence="1 2">UMB0319</strain>
    </source>
</reference>
<gene>
    <name evidence="1" type="ORF">CYJ26_10345</name>
</gene>
<evidence type="ECO:0000313" key="1">
    <source>
        <dbReference type="EMBL" id="PKY97915.1"/>
    </source>
</evidence>
<name>A0A2I1KQK5_9ACTO</name>
<dbReference type="AlphaFoldDB" id="A0A2I1KQK5"/>